<feature type="compositionally biased region" description="Basic residues" evidence="1">
    <location>
        <begin position="405"/>
        <end position="429"/>
    </location>
</feature>
<name>A0A7S4IGF9_9STRA</name>
<proteinExistence type="predicted"/>
<gene>
    <name evidence="2" type="ORF">OAUR00152_LOCUS11097</name>
</gene>
<evidence type="ECO:0000256" key="1">
    <source>
        <dbReference type="SAM" id="MobiDB-lite"/>
    </source>
</evidence>
<organism evidence="2">
    <name type="scientific">Odontella aurita</name>
    <dbReference type="NCBI Taxonomy" id="265563"/>
    <lineage>
        <taxon>Eukaryota</taxon>
        <taxon>Sar</taxon>
        <taxon>Stramenopiles</taxon>
        <taxon>Ochrophyta</taxon>
        <taxon>Bacillariophyta</taxon>
        <taxon>Mediophyceae</taxon>
        <taxon>Biddulphiophycidae</taxon>
        <taxon>Eupodiscales</taxon>
        <taxon>Odontellaceae</taxon>
        <taxon>Odontella</taxon>
    </lineage>
</organism>
<protein>
    <submittedName>
        <fullName evidence="2">Uncharacterized protein</fullName>
    </submittedName>
</protein>
<feature type="region of interest" description="Disordered" evidence="1">
    <location>
        <begin position="405"/>
        <end position="457"/>
    </location>
</feature>
<reference evidence="2" key="1">
    <citation type="submission" date="2021-01" db="EMBL/GenBank/DDBJ databases">
        <authorList>
            <person name="Corre E."/>
            <person name="Pelletier E."/>
            <person name="Niang G."/>
            <person name="Scheremetjew M."/>
            <person name="Finn R."/>
            <person name="Kale V."/>
            <person name="Holt S."/>
            <person name="Cochrane G."/>
            <person name="Meng A."/>
            <person name="Brown T."/>
            <person name="Cohen L."/>
        </authorList>
    </citation>
    <scope>NUCLEOTIDE SEQUENCE</scope>
    <source>
        <strain evidence="2">Isolate 1302-5</strain>
    </source>
</reference>
<feature type="region of interest" description="Disordered" evidence="1">
    <location>
        <begin position="802"/>
        <end position="824"/>
    </location>
</feature>
<feature type="region of interest" description="Disordered" evidence="1">
    <location>
        <begin position="104"/>
        <end position="138"/>
    </location>
</feature>
<feature type="compositionally biased region" description="Low complexity" evidence="1">
    <location>
        <begin position="802"/>
        <end position="811"/>
    </location>
</feature>
<sequence length="824" mass="90103">MLLLLFFDNIDTKYGYFVRIVLFAPSPMAPCPQRRFPLCSNETGRTQSFSAASTLRLERCRTSCEDVILNSGGSPSESIFSSSALASYTVDALFLIRDADASGVQEEQRSNRKSRRNKEDREQDARNGSRRINGDDFWEKVVPPPTRLPSLIETLVGSVDGRYPFRGYGEGAQNKGIIAQGDALHKSGVTASSAGRKAHDGAKSPNESVEMAAAAAAAAFWSQTSGRGRYRMSIVNEEWERSLRWIAGWEQSPEAVDHRKFSQSKHEIHKEESGSVDYLSRGDVDLDDARLSFLDACIDECVGNKASDRKQDRSSLGQWSRNGSQLVISFISIFTGKSTGQWAFGFSTELRYLIFGIFRIALSSAVLIGFRSTCQWLDLLWSSRRRESSAWFLDEDTLTVDARRSSRRARKNANKKKASLSRRSRRRNQSLRAQRWVPNKAEGVEVDSPPGDIQDEDEVDFESLKRLILPGDKVRSSQRNSGGAQFRGGTSRNSTAGEHMATRPSINLDIPNGLAVKKNESSEGIFIPVSSAKPNKRRAMTIEKELGSVAQEKQQSLPSSSCIAGSEEISGDVLVASVSPHGASLQNSTPNMKQSSLLELLQQNSPAVPTDEQRELASRQLREYQRVQVLKIMQRKGLIHQHTSNSAVTPIGPLESAIHVGSNAFGAYSSSAGWRGRELSVIGPPPGLGFGNQRETVDESPPKDVVDVDYLASGKLLPSNILDSFEDEQEEYHSSATVPIAAVLPKAFSPVISGFGVCDQSFSGNQSCNSSCWGPLCATLPSKRVSCTTSTPATEVPVDATTLSSWTSSDGSDGGSSTGKRTLW</sequence>
<dbReference type="AlphaFoldDB" id="A0A7S4IGF9"/>
<evidence type="ECO:0000313" key="2">
    <source>
        <dbReference type="EMBL" id="CAE2228633.1"/>
    </source>
</evidence>
<feature type="compositionally biased region" description="Basic and acidic residues" evidence="1">
    <location>
        <begin position="117"/>
        <end position="138"/>
    </location>
</feature>
<accession>A0A7S4IGF9</accession>
<dbReference type="EMBL" id="HBKQ01016465">
    <property type="protein sequence ID" value="CAE2228633.1"/>
    <property type="molecule type" value="Transcribed_RNA"/>
</dbReference>
<feature type="compositionally biased region" description="Polar residues" evidence="1">
    <location>
        <begin position="477"/>
        <end position="496"/>
    </location>
</feature>
<feature type="region of interest" description="Disordered" evidence="1">
    <location>
        <begin position="473"/>
        <end position="498"/>
    </location>
</feature>